<dbReference type="Gene3D" id="3.30.70.360">
    <property type="match status" value="1"/>
</dbReference>
<reference evidence="3" key="1">
    <citation type="journal article" date="2019" name="Int. J. Syst. Evol. Microbiol.">
        <title>The Global Catalogue of Microorganisms (GCM) 10K type strain sequencing project: providing services to taxonomists for standard genome sequencing and annotation.</title>
        <authorList>
            <consortium name="The Broad Institute Genomics Platform"/>
            <consortium name="The Broad Institute Genome Sequencing Center for Infectious Disease"/>
            <person name="Wu L."/>
            <person name="Ma J."/>
        </authorList>
    </citation>
    <scope>NUCLEOTIDE SEQUENCE [LARGE SCALE GENOMIC DNA]</scope>
    <source>
        <strain evidence="3">TBRC 1276</strain>
    </source>
</reference>
<dbReference type="RefSeq" id="WP_379530067.1">
    <property type="nucleotide sequence ID" value="NZ_JBHSBI010000011.1"/>
</dbReference>
<dbReference type="EMBL" id="JBHSBI010000011">
    <property type="protein sequence ID" value="MFC4010043.1"/>
    <property type="molecule type" value="Genomic_DNA"/>
</dbReference>
<evidence type="ECO:0000313" key="3">
    <source>
        <dbReference type="Proteomes" id="UP001595851"/>
    </source>
</evidence>
<dbReference type="CDD" id="cd03886">
    <property type="entry name" value="M20_Acy1"/>
    <property type="match status" value="1"/>
</dbReference>
<dbReference type="InterPro" id="IPR011650">
    <property type="entry name" value="Peptidase_M20_dimer"/>
</dbReference>
<dbReference type="InterPro" id="IPR036264">
    <property type="entry name" value="Bact_exopeptidase_dim_dom"/>
</dbReference>
<dbReference type="SUPFAM" id="SSF55031">
    <property type="entry name" value="Bacterial exopeptidase dimerisation domain"/>
    <property type="match status" value="1"/>
</dbReference>
<dbReference type="InterPro" id="IPR017439">
    <property type="entry name" value="Amidohydrolase"/>
</dbReference>
<keyword evidence="3" id="KW-1185">Reference proteome</keyword>
<dbReference type="Proteomes" id="UP001595851">
    <property type="component" value="Unassembled WGS sequence"/>
</dbReference>
<feature type="domain" description="Peptidase M20 dimerisation" evidence="1">
    <location>
        <begin position="188"/>
        <end position="279"/>
    </location>
</feature>
<organism evidence="2 3">
    <name type="scientific">Nonomuraea purpurea</name>
    <dbReference type="NCBI Taxonomy" id="1849276"/>
    <lineage>
        <taxon>Bacteria</taxon>
        <taxon>Bacillati</taxon>
        <taxon>Actinomycetota</taxon>
        <taxon>Actinomycetes</taxon>
        <taxon>Streptosporangiales</taxon>
        <taxon>Streptosporangiaceae</taxon>
        <taxon>Nonomuraea</taxon>
    </lineage>
</organism>
<sequence length="388" mass="40379">MSTGDTIRTLATELERELDGAVELRHRLHARPHLSGTEAAARDLVLAALPSRHGHTEVAGTGAVVRVGGPGPAIAVRGELDALAVHEETGVPWESEHPGVMHACGHDVHLAALVALARAVDRVGGPAPLLAVLQPREETYPSGARDIAEDGILEREQCRAAIGAHVQPLLAAGTVACTPGGVNASADEFTVTVRGRGGHAAYPHLTRDPVVTLAHVVVALQSLVSREIDPMSSVVLSVTTLAAGTAANVVPGSATARGTIRAMRTADREVVHERLVDVATLVATAHGCAAEVEITRGEPVLDNDATLTAATQPLLGALGLKVASDLRSAGADDFSYFSERKPSLMLFVGTHGGTEQLHSPTFLPPDERIRDVAHAMLAGYLAAADLYI</sequence>
<dbReference type="Pfam" id="PF07687">
    <property type="entry name" value="M20_dimer"/>
    <property type="match status" value="1"/>
</dbReference>
<dbReference type="InterPro" id="IPR002933">
    <property type="entry name" value="Peptidase_M20"/>
</dbReference>
<gene>
    <name evidence="2" type="ORF">ACFOY2_22640</name>
</gene>
<dbReference type="NCBIfam" id="TIGR01891">
    <property type="entry name" value="amidohydrolases"/>
    <property type="match status" value="1"/>
</dbReference>
<protein>
    <submittedName>
        <fullName evidence="2">M20 family metallopeptidase</fullName>
    </submittedName>
</protein>
<comment type="caution">
    <text evidence="2">The sequence shown here is derived from an EMBL/GenBank/DDBJ whole genome shotgun (WGS) entry which is preliminary data.</text>
</comment>
<evidence type="ECO:0000259" key="1">
    <source>
        <dbReference type="Pfam" id="PF07687"/>
    </source>
</evidence>
<dbReference type="PIRSF" id="PIRSF005962">
    <property type="entry name" value="Pept_M20D_amidohydro"/>
    <property type="match status" value="1"/>
</dbReference>
<name>A0ABV8GBA1_9ACTN</name>
<accession>A0ABV8GBA1</accession>
<dbReference type="PANTHER" id="PTHR11014:SF63">
    <property type="entry name" value="METALLOPEPTIDASE, PUTATIVE (AFU_ORTHOLOGUE AFUA_6G09600)-RELATED"/>
    <property type="match status" value="1"/>
</dbReference>
<evidence type="ECO:0000313" key="2">
    <source>
        <dbReference type="EMBL" id="MFC4010043.1"/>
    </source>
</evidence>
<dbReference type="SUPFAM" id="SSF53187">
    <property type="entry name" value="Zn-dependent exopeptidases"/>
    <property type="match status" value="1"/>
</dbReference>
<dbReference type="Gene3D" id="3.40.630.10">
    <property type="entry name" value="Zn peptidases"/>
    <property type="match status" value="1"/>
</dbReference>
<dbReference type="PANTHER" id="PTHR11014">
    <property type="entry name" value="PEPTIDASE M20 FAMILY MEMBER"/>
    <property type="match status" value="1"/>
</dbReference>
<proteinExistence type="predicted"/>
<dbReference type="Pfam" id="PF01546">
    <property type="entry name" value="Peptidase_M20"/>
    <property type="match status" value="1"/>
</dbReference>